<dbReference type="PANTHER" id="PTHR13710:SF105">
    <property type="entry name" value="ATP-DEPENDENT DNA HELICASE Q1"/>
    <property type="match status" value="1"/>
</dbReference>
<dbReference type="CDD" id="cd17920">
    <property type="entry name" value="DEXHc_RecQ"/>
    <property type="match status" value="1"/>
</dbReference>
<dbReference type="NCBIfam" id="TIGR00614">
    <property type="entry name" value="recQ_fam"/>
    <property type="match status" value="1"/>
</dbReference>
<dbReference type="InterPro" id="IPR011545">
    <property type="entry name" value="DEAD/DEAH_box_helicase_dom"/>
</dbReference>
<dbReference type="CDD" id="cd18794">
    <property type="entry name" value="SF2_C_RecQ"/>
    <property type="match status" value="1"/>
</dbReference>
<evidence type="ECO:0000259" key="19">
    <source>
        <dbReference type="PROSITE" id="PS51192"/>
    </source>
</evidence>
<keyword evidence="9" id="KW-0067">ATP-binding</keyword>
<dbReference type="InterPro" id="IPR002121">
    <property type="entry name" value="HRDC_dom"/>
</dbReference>
<keyword evidence="13" id="KW-0413">Isomerase</keyword>
<evidence type="ECO:0000256" key="10">
    <source>
        <dbReference type="ARBA" id="ARBA00023125"/>
    </source>
</evidence>
<feature type="domain" description="HRDC" evidence="18">
    <location>
        <begin position="522"/>
        <end position="602"/>
    </location>
</feature>
<dbReference type="SMART" id="SM00490">
    <property type="entry name" value="HELICc"/>
    <property type="match status" value="1"/>
</dbReference>
<evidence type="ECO:0000256" key="5">
    <source>
        <dbReference type="ARBA" id="ARBA00022763"/>
    </source>
</evidence>
<dbReference type="PROSITE" id="PS50967">
    <property type="entry name" value="HRDC"/>
    <property type="match status" value="1"/>
</dbReference>
<feature type="region of interest" description="Disordered" evidence="17">
    <location>
        <begin position="620"/>
        <end position="651"/>
    </location>
</feature>
<evidence type="ECO:0000259" key="20">
    <source>
        <dbReference type="PROSITE" id="PS51194"/>
    </source>
</evidence>
<dbReference type="Pfam" id="PF00570">
    <property type="entry name" value="HRDC"/>
    <property type="match status" value="1"/>
</dbReference>
<keyword evidence="6" id="KW-0378">Hydrolase</keyword>
<sequence length="762" mass="85052">MDPLYAALEQYYGYSSFLPFQEEIVRDILRKKDVLAVLATGGGKSLCYQLPALVTGGLAVVVSPLISLMKDQVDALVTQGVPAATLNSSLPYDAMVRTLADLEAGRLRLLYVSPERVVQPRFLATLREAGVTLVAVDEAHCISEWGHQFRPEYRQLSVLKENFPDVPMIALTATAIPEVRQDIVRQLNLADPAVYVGSFNRENLQYAVAGKKDAYPQLIDYLRSNPDRSGIIYFSSKKRTEEIAERLRDDGIRALPYHADLPDNYRHRVQEQFIRDEIDVVCATNAFGMGIDKPDVRFVIHYDMPRSLEAYAQETGRAGRDGEASDCILFYSPGDRRKNLIALENDCLDRPDLYSLTVRKLNDMIAFCETVRCRREHLLRYFGETFTGVPCGACDICLVPGEFIDGREIAEKIVTCIAGLPGTFGVTHIADLLAGSKNSKILARGHQNLPSYNSGREYSSDQWSSFIRQLIATGYLDQSSGRYPVVTVNERSRAILSGDENVRLASPKESRARGGMKDRDERPFDAELFEDLRVIRKRLADDLSIPPYAVFHDRTLKEMARRYPQSLEAFAAIPGVGNAKLQKFGEIFIAAIGSRRSGRPGGEVPECPPAMAGEGRMLAAGDAAATPGGEHPEPAVQSGTPDHPRTPDEIPDDRLLDEAYALQGYIRELREELREAEELHKALLERARGLGIRENEAYAVTTEISRRRHIVTERFYERYPEVFVKIAKVTIGAAEKAVGKEALEECVEYEESERLSVRSKAP</sequence>
<keyword evidence="3" id="KW-0479">Metal-binding</keyword>
<gene>
    <name evidence="21" type="primary">recQ_2</name>
    <name evidence="21" type="ORF">MchiMG62_19740</name>
</gene>
<dbReference type="GO" id="GO:0004386">
    <property type="term" value="F:helicase activity"/>
    <property type="evidence" value="ECO:0007669"/>
    <property type="project" value="UniProtKB-KW"/>
</dbReference>
<organism evidence="21 22">
    <name type="scientific">Methanoculleus chikugoensis</name>
    <dbReference type="NCBI Taxonomy" id="118126"/>
    <lineage>
        <taxon>Archaea</taxon>
        <taxon>Methanobacteriati</taxon>
        <taxon>Methanobacteriota</taxon>
        <taxon>Stenosarchaea group</taxon>
        <taxon>Methanomicrobia</taxon>
        <taxon>Methanomicrobiales</taxon>
        <taxon>Methanomicrobiaceae</taxon>
        <taxon>Methanoculleus</taxon>
    </lineage>
</organism>
<name>A0ABN5XJJ6_9EURY</name>
<comment type="similarity">
    <text evidence="2">Belongs to the helicase family. RecQ subfamily.</text>
</comment>
<dbReference type="Pfam" id="PF09382">
    <property type="entry name" value="RQC"/>
    <property type="match status" value="1"/>
</dbReference>
<evidence type="ECO:0000256" key="8">
    <source>
        <dbReference type="ARBA" id="ARBA00022833"/>
    </source>
</evidence>
<dbReference type="GeneID" id="66131505"/>
<comment type="catalytic activity">
    <reaction evidence="14">
        <text>Couples ATP hydrolysis with the unwinding of duplex DNA by translocating in the 3'-5' direction.</text>
        <dbReference type="EC" id="5.6.2.4"/>
    </reaction>
</comment>
<dbReference type="SMART" id="SM00956">
    <property type="entry name" value="RQC"/>
    <property type="match status" value="1"/>
</dbReference>
<evidence type="ECO:0000256" key="17">
    <source>
        <dbReference type="SAM" id="MobiDB-lite"/>
    </source>
</evidence>
<dbReference type="SMART" id="SM00341">
    <property type="entry name" value="HRDC"/>
    <property type="match status" value="1"/>
</dbReference>
<dbReference type="Pfam" id="PF16124">
    <property type="entry name" value="RecQ_Zn_bind"/>
    <property type="match status" value="1"/>
</dbReference>
<accession>A0ABN5XJJ6</accession>
<keyword evidence="4" id="KW-0547">Nucleotide-binding</keyword>
<evidence type="ECO:0000313" key="22">
    <source>
        <dbReference type="Proteomes" id="UP000824969"/>
    </source>
</evidence>
<evidence type="ECO:0000256" key="1">
    <source>
        <dbReference type="ARBA" id="ARBA00001946"/>
    </source>
</evidence>
<dbReference type="EC" id="5.6.2.4" evidence="15"/>
<evidence type="ECO:0000256" key="15">
    <source>
        <dbReference type="ARBA" id="ARBA00034808"/>
    </source>
</evidence>
<dbReference type="Pfam" id="PF00270">
    <property type="entry name" value="DEAD"/>
    <property type="match status" value="1"/>
</dbReference>
<evidence type="ECO:0000256" key="3">
    <source>
        <dbReference type="ARBA" id="ARBA00022723"/>
    </source>
</evidence>
<dbReference type="InterPro" id="IPR001650">
    <property type="entry name" value="Helicase_C-like"/>
</dbReference>
<keyword evidence="12" id="KW-0234">DNA repair</keyword>
<proteinExistence type="inferred from homology"/>
<keyword evidence="8" id="KW-0862">Zinc</keyword>
<evidence type="ECO:0000256" key="6">
    <source>
        <dbReference type="ARBA" id="ARBA00022801"/>
    </source>
</evidence>
<evidence type="ECO:0000256" key="14">
    <source>
        <dbReference type="ARBA" id="ARBA00034617"/>
    </source>
</evidence>
<dbReference type="RefSeq" id="WP_221056840.1">
    <property type="nucleotide sequence ID" value="NZ_AP019781.1"/>
</dbReference>
<evidence type="ECO:0000256" key="11">
    <source>
        <dbReference type="ARBA" id="ARBA00023172"/>
    </source>
</evidence>
<dbReference type="Proteomes" id="UP000824969">
    <property type="component" value="Chromosome"/>
</dbReference>
<dbReference type="PROSITE" id="PS51194">
    <property type="entry name" value="HELICASE_CTER"/>
    <property type="match status" value="1"/>
</dbReference>
<evidence type="ECO:0000256" key="7">
    <source>
        <dbReference type="ARBA" id="ARBA00022806"/>
    </source>
</evidence>
<evidence type="ECO:0000259" key="18">
    <source>
        <dbReference type="PROSITE" id="PS50967"/>
    </source>
</evidence>
<evidence type="ECO:0000256" key="13">
    <source>
        <dbReference type="ARBA" id="ARBA00023235"/>
    </source>
</evidence>
<dbReference type="InterPro" id="IPR014001">
    <property type="entry name" value="Helicase_ATP-bd"/>
</dbReference>
<keyword evidence="22" id="KW-1185">Reference proteome</keyword>
<protein>
    <recommendedName>
        <fullName evidence="15">DNA 3'-5' helicase</fullName>
        <ecNumber evidence="15">5.6.2.4</ecNumber>
    </recommendedName>
</protein>
<keyword evidence="7 21" id="KW-0347">Helicase</keyword>
<dbReference type="Pfam" id="PF00271">
    <property type="entry name" value="Helicase_C"/>
    <property type="match status" value="1"/>
</dbReference>
<keyword evidence="11" id="KW-0233">DNA recombination</keyword>
<comment type="cofactor">
    <cofactor evidence="1">
        <name>Mg(2+)</name>
        <dbReference type="ChEBI" id="CHEBI:18420"/>
    </cofactor>
</comment>
<feature type="domain" description="Helicase ATP-binding" evidence="19">
    <location>
        <begin position="25"/>
        <end position="193"/>
    </location>
</feature>
<dbReference type="InterPro" id="IPR006293">
    <property type="entry name" value="DNA_helicase_ATP-dep_RecQ_bac"/>
</dbReference>
<keyword evidence="5" id="KW-0227">DNA damage</keyword>
<evidence type="ECO:0000256" key="9">
    <source>
        <dbReference type="ARBA" id="ARBA00022840"/>
    </source>
</evidence>
<keyword evidence="16" id="KW-0175">Coiled coil</keyword>
<evidence type="ECO:0000256" key="16">
    <source>
        <dbReference type="SAM" id="Coils"/>
    </source>
</evidence>
<dbReference type="InterPro" id="IPR032284">
    <property type="entry name" value="RecQ_Zn-bd"/>
</dbReference>
<feature type="compositionally biased region" description="Basic and acidic residues" evidence="17">
    <location>
        <begin position="642"/>
        <end position="651"/>
    </location>
</feature>
<feature type="coiled-coil region" evidence="16">
    <location>
        <begin position="659"/>
        <end position="686"/>
    </location>
</feature>
<dbReference type="InterPro" id="IPR018982">
    <property type="entry name" value="RQC_domain"/>
</dbReference>
<evidence type="ECO:0000256" key="2">
    <source>
        <dbReference type="ARBA" id="ARBA00005446"/>
    </source>
</evidence>
<dbReference type="NCBIfam" id="TIGR01389">
    <property type="entry name" value="recQ"/>
    <property type="match status" value="1"/>
</dbReference>
<dbReference type="InterPro" id="IPR004589">
    <property type="entry name" value="DNA_helicase_ATP-dep_RecQ"/>
</dbReference>
<evidence type="ECO:0000256" key="4">
    <source>
        <dbReference type="ARBA" id="ARBA00022741"/>
    </source>
</evidence>
<evidence type="ECO:0000313" key="21">
    <source>
        <dbReference type="EMBL" id="BBL68793.1"/>
    </source>
</evidence>
<evidence type="ECO:0000256" key="12">
    <source>
        <dbReference type="ARBA" id="ARBA00023204"/>
    </source>
</evidence>
<dbReference type="EMBL" id="AP019781">
    <property type="protein sequence ID" value="BBL68793.1"/>
    <property type="molecule type" value="Genomic_DNA"/>
</dbReference>
<dbReference type="PROSITE" id="PS51192">
    <property type="entry name" value="HELICASE_ATP_BIND_1"/>
    <property type="match status" value="1"/>
</dbReference>
<dbReference type="PANTHER" id="PTHR13710">
    <property type="entry name" value="DNA HELICASE RECQ FAMILY MEMBER"/>
    <property type="match status" value="1"/>
</dbReference>
<feature type="domain" description="Helicase C-terminal" evidence="20">
    <location>
        <begin position="214"/>
        <end position="365"/>
    </location>
</feature>
<dbReference type="SMART" id="SM00487">
    <property type="entry name" value="DEXDc"/>
    <property type="match status" value="1"/>
</dbReference>
<reference evidence="21 22" key="1">
    <citation type="submission" date="2019-06" db="EMBL/GenBank/DDBJ databases">
        <title>Complete genome sequence of Methanoculleus chikugoensis strain MG62.</title>
        <authorList>
            <person name="Asakawa S."/>
            <person name="Dianou D."/>
        </authorList>
    </citation>
    <scope>NUCLEOTIDE SEQUENCE [LARGE SCALE GENOMIC DNA]</scope>
    <source>
        <strain evidence="21 22">MG62</strain>
    </source>
</reference>
<keyword evidence="10" id="KW-0238">DNA-binding</keyword>